<feature type="transmembrane region" description="Helical" evidence="1">
    <location>
        <begin position="45"/>
        <end position="78"/>
    </location>
</feature>
<dbReference type="RefSeq" id="WP_074987019.1">
    <property type="nucleotide sequence ID" value="NZ_CADFGN010000015.1"/>
</dbReference>
<sequence>MDRIEKAWTMFMSWPAIARRAAIAAVCYLVWLSSAWLYSEGLHDAAVYIGLASALGFFFAAGGWYALRGAGFLLVWWLRVSR</sequence>
<keyword evidence="1" id="KW-1133">Transmembrane helix</keyword>
<evidence type="ECO:0000313" key="3">
    <source>
        <dbReference type="Proteomes" id="UP000183529"/>
    </source>
</evidence>
<gene>
    <name evidence="2" type="ORF">SAMN05216550_12347</name>
</gene>
<evidence type="ECO:0000313" key="2">
    <source>
        <dbReference type="EMBL" id="SEK12979.1"/>
    </source>
</evidence>
<proteinExistence type="predicted"/>
<feature type="transmembrane region" description="Helical" evidence="1">
    <location>
        <begin position="21"/>
        <end position="39"/>
    </location>
</feature>
<organism evidence="2 3">
    <name type="scientific">Paraburkholderia tropica</name>
    <dbReference type="NCBI Taxonomy" id="92647"/>
    <lineage>
        <taxon>Bacteria</taxon>
        <taxon>Pseudomonadati</taxon>
        <taxon>Pseudomonadota</taxon>
        <taxon>Betaproteobacteria</taxon>
        <taxon>Burkholderiales</taxon>
        <taxon>Burkholderiaceae</taxon>
        <taxon>Paraburkholderia</taxon>
    </lineage>
</organism>
<dbReference type="EMBL" id="FNZM01000023">
    <property type="protein sequence ID" value="SEK12979.1"/>
    <property type="molecule type" value="Genomic_DNA"/>
</dbReference>
<name>A0AAQ1GMG8_9BURK</name>
<reference evidence="2 3" key="1">
    <citation type="submission" date="2016-10" db="EMBL/GenBank/DDBJ databases">
        <authorList>
            <person name="Varghese N."/>
            <person name="Submissions S."/>
        </authorList>
    </citation>
    <scope>NUCLEOTIDE SEQUENCE [LARGE SCALE GENOMIC DNA]</scope>
    <source>
        <strain evidence="2 3">LMG 22274</strain>
    </source>
</reference>
<keyword evidence="1" id="KW-0472">Membrane</keyword>
<evidence type="ECO:0000256" key="1">
    <source>
        <dbReference type="SAM" id="Phobius"/>
    </source>
</evidence>
<protein>
    <submittedName>
        <fullName evidence="2">Uncharacterized protein</fullName>
    </submittedName>
</protein>
<accession>A0AAQ1GMG8</accession>
<keyword evidence="1" id="KW-0812">Transmembrane</keyword>
<dbReference type="Proteomes" id="UP000183529">
    <property type="component" value="Unassembled WGS sequence"/>
</dbReference>
<dbReference type="AlphaFoldDB" id="A0AAQ1GMG8"/>
<comment type="caution">
    <text evidence="2">The sequence shown here is derived from an EMBL/GenBank/DDBJ whole genome shotgun (WGS) entry which is preliminary data.</text>
</comment>